<dbReference type="Gene3D" id="3.30.70.330">
    <property type="match status" value="2"/>
</dbReference>
<keyword evidence="6" id="KW-1185">Reference proteome</keyword>
<protein>
    <recommendedName>
        <fullName evidence="4">RRM domain-containing protein</fullName>
    </recommendedName>
</protein>
<dbReference type="PANTHER" id="PTHR15608:SF0">
    <property type="entry name" value="HIV TAT-SPECIFIC FACTOR 1"/>
    <property type="match status" value="1"/>
</dbReference>
<name>A0ABR3R6F2_9PLEO</name>
<dbReference type="PANTHER" id="PTHR15608">
    <property type="entry name" value="SPLICING FACTOR U2AF-ASSOCIATED PROTEIN 2"/>
    <property type="match status" value="1"/>
</dbReference>
<feature type="region of interest" description="Disordered" evidence="3">
    <location>
        <begin position="295"/>
        <end position="330"/>
    </location>
</feature>
<dbReference type="Pfam" id="PF00076">
    <property type="entry name" value="RRM_1"/>
    <property type="match status" value="1"/>
</dbReference>
<dbReference type="InterPro" id="IPR012677">
    <property type="entry name" value="Nucleotide-bd_a/b_plait_sf"/>
</dbReference>
<keyword evidence="2" id="KW-0175">Coiled coil</keyword>
<sequence length="330" mass="37310">MSDRQELEDLVAPIAANGGEQAVQNAASNQGTDDGQGTKRKEAPTDGDAPSKKQQKVLENRAVYASNIPRDATFEEIEDTFKKAGIIEQGVDGKPRIKMYADDNGDFMGDVLVVYFKKESIQQAILRIDGWEFRPGQTSDGVVKVEEADMSYKKITDGEVVKNKLVRKDRKAAERHRAEMNRKLAEWSDDDEEEVEKAFAPKKNKWSKFVIVKKAFTLHHINNEEDTGAILEIKQDIREAAEKFGEVTKVVLYDKEPEGILTVRFKEFDQAEAFVNAFNGKGYNSEKLQLAVADDRPRFQKSGKEDTSDVEDNVRRMEAYMDGDKTDEDE</sequence>
<dbReference type="SUPFAM" id="SSF54928">
    <property type="entry name" value="RNA-binding domain, RBD"/>
    <property type="match status" value="2"/>
</dbReference>
<keyword evidence="1" id="KW-0694">RNA-binding</keyword>
<evidence type="ECO:0000256" key="3">
    <source>
        <dbReference type="SAM" id="MobiDB-lite"/>
    </source>
</evidence>
<evidence type="ECO:0000256" key="1">
    <source>
        <dbReference type="PROSITE-ProRule" id="PRU00176"/>
    </source>
</evidence>
<feature type="domain" description="RRM" evidence="4">
    <location>
        <begin position="234"/>
        <end position="295"/>
    </location>
</feature>
<feature type="coiled-coil region" evidence="2">
    <location>
        <begin position="163"/>
        <end position="190"/>
    </location>
</feature>
<evidence type="ECO:0000313" key="5">
    <source>
        <dbReference type="EMBL" id="KAL1599773.1"/>
    </source>
</evidence>
<gene>
    <name evidence="5" type="ORF">SLS60_007577</name>
</gene>
<evidence type="ECO:0000259" key="4">
    <source>
        <dbReference type="PROSITE" id="PS50102"/>
    </source>
</evidence>
<dbReference type="Proteomes" id="UP001521785">
    <property type="component" value="Unassembled WGS sequence"/>
</dbReference>
<feature type="domain" description="RRM" evidence="4">
    <location>
        <begin position="61"/>
        <end position="150"/>
    </location>
</feature>
<dbReference type="InterPro" id="IPR000504">
    <property type="entry name" value="RRM_dom"/>
</dbReference>
<proteinExistence type="predicted"/>
<organism evidence="5 6">
    <name type="scientific">Paraconiothyrium brasiliense</name>
    <dbReference type="NCBI Taxonomy" id="300254"/>
    <lineage>
        <taxon>Eukaryota</taxon>
        <taxon>Fungi</taxon>
        <taxon>Dikarya</taxon>
        <taxon>Ascomycota</taxon>
        <taxon>Pezizomycotina</taxon>
        <taxon>Dothideomycetes</taxon>
        <taxon>Pleosporomycetidae</taxon>
        <taxon>Pleosporales</taxon>
        <taxon>Massarineae</taxon>
        <taxon>Didymosphaeriaceae</taxon>
        <taxon>Paraconiothyrium</taxon>
    </lineage>
</organism>
<comment type="caution">
    <text evidence="5">The sequence shown here is derived from an EMBL/GenBank/DDBJ whole genome shotgun (WGS) entry which is preliminary data.</text>
</comment>
<evidence type="ECO:0000256" key="2">
    <source>
        <dbReference type="SAM" id="Coils"/>
    </source>
</evidence>
<dbReference type="PROSITE" id="PS50102">
    <property type="entry name" value="RRM"/>
    <property type="match status" value="2"/>
</dbReference>
<evidence type="ECO:0000313" key="6">
    <source>
        <dbReference type="Proteomes" id="UP001521785"/>
    </source>
</evidence>
<accession>A0ABR3R6F2</accession>
<dbReference type="InterPro" id="IPR035979">
    <property type="entry name" value="RBD_domain_sf"/>
</dbReference>
<reference evidence="5 6" key="1">
    <citation type="submission" date="2024-02" db="EMBL/GenBank/DDBJ databases">
        <title>De novo assembly and annotation of 12 fungi associated with fruit tree decline syndrome in Ontario, Canada.</title>
        <authorList>
            <person name="Sulman M."/>
            <person name="Ellouze W."/>
            <person name="Ilyukhin E."/>
        </authorList>
    </citation>
    <scope>NUCLEOTIDE SEQUENCE [LARGE SCALE GENOMIC DNA]</scope>
    <source>
        <strain evidence="5 6">M42-189</strain>
    </source>
</reference>
<dbReference type="EMBL" id="JAKJXO020000010">
    <property type="protein sequence ID" value="KAL1599773.1"/>
    <property type="molecule type" value="Genomic_DNA"/>
</dbReference>
<feature type="compositionally biased region" description="Basic and acidic residues" evidence="3">
    <location>
        <begin position="295"/>
        <end position="324"/>
    </location>
</feature>
<dbReference type="InterPro" id="IPR034393">
    <property type="entry name" value="TatSF1-like"/>
</dbReference>
<feature type="region of interest" description="Disordered" evidence="3">
    <location>
        <begin position="15"/>
        <end position="57"/>
    </location>
</feature>
<feature type="compositionally biased region" description="Polar residues" evidence="3">
    <location>
        <begin position="22"/>
        <end position="35"/>
    </location>
</feature>